<dbReference type="Gene3D" id="3.90.25.10">
    <property type="entry name" value="UDP-galactose 4-epimerase, domain 1"/>
    <property type="match status" value="1"/>
</dbReference>
<comment type="caution">
    <text evidence="5">The sequence shown here is derived from an EMBL/GenBank/DDBJ whole genome shotgun (WGS) entry which is preliminary data.</text>
</comment>
<dbReference type="OrthoDB" id="10000533at2759"/>
<dbReference type="Gene3D" id="3.40.50.720">
    <property type="entry name" value="NAD(P)-binding Rossmann-like Domain"/>
    <property type="match status" value="1"/>
</dbReference>
<feature type="domain" description="NmrA-like" evidence="4">
    <location>
        <begin position="2"/>
        <end position="221"/>
    </location>
</feature>
<evidence type="ECO:0000256" key="2">
    <source>
        <dbReference type="ARBA" id="ARBA00022857"/>
    </source>
</evidence>
<dbReference type="InterPro" id="IPR008030">
    <property type="entry name" value="NmrA-like"/>
</dbReference>
<proteinExistence type="inferred from homology"/>
<organism evidence="5 6">
    <name type="scientific">Ascochyta lentis</name>
    <dbReference type="NCBI Taxonomy" id="205686"/>
    <lineage>
        <taxon>Eukaryota</taxon>
        <taxon>Fungi</taxon>
        <taxon>Dikarya</taxon>
        <taxon>Ascomycota</taxon>
        <taxon>Pezizomycotina</taxon>
        <taxon>Dothideomycetes</taxon>
        <taxon>Pleosporomycetidae</taxon>
        <taxon>Pleosporales</taxon>
        <taxon>Pleosporineae</taxon>
        <taxon>Didymellaceae</taxon>
        <taxon>Ascochyta</taxon>
    </lineage>
</organism>
<name>A0A8H7ISW6_9PLEO</name>
<dbReference type="PANTHER" id="PTHR47706:SF4">
    <property type="entry name" value="NMRA-LIKE DOMAIN-CONTAINING PROTEIN"/>
    <property type="match status" value="1"/>
</dbReference>
<evidence type="ECO:0000256" key="1">
    <source>
        <dbReference type="ARBA" id="ARBA00005725"/>
    </source>
</evidence>
<dbReference type="SUPFAM" id="SSF51735">
    <property type="entry name" value="NAD(P)-binding Rossmann-fold domains"/>
    <property type="match status" value="1"/>
</dbReference>
<dbReference type="AlphaFoldDB" id="A0A8H7ISW6"/>
<reference evidence="5" key="2">
    <citation type="submission" date="2020-09" db="EMBL/GenBank/DDBJ databases">
        <title>Reference genome assembly for Australian Ascochyta lentis isolate Al4.</title>
        <authorList>
            <person name="Lee R.C."/>
            <person name="Farfan-Caceres L.M."/>
            <person name="Debler J.W."/>
            <person name="Williams A.H."/>
            <person name="Henares B.M."/>
        </authorList>
    </citation>
    <scope>NUCLEOTIDE SEQUENCE</scope>
    <source>
        <strain evidence="5">Al4</strain>
    </source>
</reference>
<dbReference type="EMBL" id="RZGK01000022">
    <property type="protein sequence ID" value="KAF9691054.1"/>
    <property type="molecule type" value="Genomic_DNA"/>
</dbReference>
<evidence type="ECO:0000313" key="5">
    <source>
        <dbReference type="EMBL" id="KAF9691054.1"/>
    </source>
</evidence>
<reference evidence="5" key="1">
    <citation type="submission" date="2018-12" db="EMBL/GenBank/DDBJ databases">
        <authorList>
            <person name="Syme R.A."/>
            <person name="Farfan-Caceres L."/>
            <person name="Lichtenzveig J."/>
        </authorList>
    </citation>
    <scope>NUCLEOTIDE SEQUENCE</scope>
    <source>
        <strain evidence="5">Al4</strain>
    </source>
</reference>
<keyword evidence="3" id="KW-0560">Oxidoreductase</keyword>
<gene>
    <name evidence="5" type="ORF">EKO04_010943</name>
</gene>
<evidence type="ECO:0000259" key="4">
    <source>
        <dbReference type="Pfam" id="PF05368"/>
    </source>
</evidence>
<keyword evidence="2" id="KW-0521">NADP</keyword>
<dbReference type="InterPro" id="IPR036291">
    <property type="entry name" value="NAD(P)-bd_dom_sf"/>
</dbReference>
<protein>
    <recommendedName>
        <fullName evidence="4">NmrA-like domain-containing protein</fullName>
    </recommendedName>
</protein>
<sequence length="277" mass="29773">MSSIVAVAGGTGNLVASSSNVSLPVANTKSSFSPVSEAKSKELGSEILTLDYSNVDSMVQVLQENKVDTVISTLGSMSGTAHELALIEAANQSATTKRYIPSTWGINYTPEVTKISPLAEGKISYLTALSQTTLEYTCVINGFFLDYYLQPPIKSHLSCLTLAINTANKPAAIPSTGNVPIAITYTYDIGTLIAALLTHQPSRQKEPHIISDNLTLHEFLALAQEARGAESTTTHDAMETLESGRVTELPGHVAVYLFFLSRCCRAWDVVEWAVSWG</sequence>
<dbReference type="InterPro" id="IPR051609">
    <property type="entry name" value="NmrA/Isoflavone_reductase-like"/>
</dbReference>
<accession>A0A8H7ISW6</accession>
<evidence type="ECO:0000313" key="6">
    <source>
        <dbReference type="Proteomes" id="UP000651452"/>
    </source>
</evidence>
<comment type="similarity">
    <text evidence="1">Belongs to the NmrA-type oxidoreductase family. Isoflavone reductase subfamily.</text>
</comment>
<dbReference type="GO" id="GO:0016491">
    <property type="term" value="F:oxidoreductase activity"/>
    <property type="evidence" value="ECO:0007669"/>
    <property type="project" value="UniProtKB-KW"/>
</dbReference>
<dbReference type="PANTHER" id="PTHR47706">
    <property type="entry name" value="NMRA-LIKE FAMILY PROTEIN"/>
    <property type="match status" value="1"/>
</dbReference>
<evidence type="ECO:0000256" key="3">
    <source>
        <dbReference type="ARBA" id="ARBA00023002"/>
    </source>
</evidence>
<keyword evidence="6" id="KW-1185">Reference proteome</keyword>
<dbReference type="Proteomes" id="UP000651452">
    <property type="component" value="Unassembled WGS sequence"/>
</dbReference>
<dbReference type="Pfam" id="PF05368">
    <property type="entry name" value="NmrA"/>
    <property type="match status" value="1"/>
</dbReference>